<dbReference type="EMBL" id="CP154834">
    <property type="protein sequence ID" value="XAO74038.1"/>
    <property type="molecule type" value="Genomic_DNA"/>
</dbReference>
<gene>
    <name evidence="1" type="ORF">AAFP95_20590</name>
</gene>
<evidence type="ECO:0000313" key="2">
    <source>
        <dbReference type="Proteomes" id="UP001463665"/>
    </source>
</evidence>
<dbReference type="Proteomes" id="UP001463665">
    <property type="component" value="Chromosome"/>
</dbReference>
<keyword evidence="2" id="KW-1185">Reference proteome</keyword>
<dbReference type="AlphaFoldDB" id="A0AAU6WN98"/>
<dbReference type="RefSeq" id="WP_345766329.1">
    <property type="nucleotide sequence ID" value="NZ_CP154834.1"/>
</dbReference>
<evidence type="ECO:0000313" key="1">
    <source>
        <dbReference type="EMBL" id="XAO74038.1"/>
    </source>
</evidence>
<proteinExistence type="predicted"/>
<reference evidence="1 2" key="1">
    <citation type="submission" date="2024-04" db="EMBL/GenBank/DDBJ databases">
        <title>Genome sequencing and assembly of rice foliar adapted Chryseobacterium endophyticum OsEnb-ALM-A6.</title>
        <authorList>
            <person name="Kumar S."/>
            <person name="Javed M."/>
            <person name="Chouhan V."/>
            <person name="Charishma K."/>
            <person name="Patel A."/>
            <person name="Kumar M."/>
            <person name="Sahu K.P."/>
            <person name="Kumar A."/>
        </authorList>
    </citation>
    <scope>NUCLEOTIDE SEQUENCE [LARGE SCALE GENOMIC DNA]</scope>
    <source>
        <strain evidence="1 2">OsEnb-ALM-A6</strain>
    </source>
</reference>
<name>A0AAU6WN98_9FLAO</name>
<accession>A0AAU6WN98</accession>
<protein>
    <submittedName>
        <fullName evidence="1">Uncharacterized protein</fullName>
    </submittedName>
</protein>
<organism evidence="1 2">
    <name type="scientific">Chryseobacterium endophyticum</name>
    <dbReference type="NCBI Taxonomy" id="1854762"/>
    <lineage>
        <taxon>Bacteria</taxon>
        <taxon>Pseudomonadati</taxon>
        <taxon>Bacteroidota</taxon>
        <taxon>Flavobacteriia</taxon>
        <taxon>Flavobacteriales</taxon>
        <taxon>Weeksellaceae</taxon>
        <taxon>Chryseobacterium group</taxon>
        <taxon>Chryseobacterium</taxon>
    </lineage>
</organism>
<sequence>MILKKTSSNIVFVTRTIPGILKKFRRCSIGLWILAVSAYGQNSATASGNWSSCTTWGNPQAIYRNTTDNKAISNGITVTADVNWSTAAILLNGNGAVNYNPGIFTDFANDQGDDVSCIPPVPAPDFSASYSYLCHSQRNTAFVTRNGFTVTPSVNGNIYEVTYDSYGVSSLCGKPVCTSNSVSGNFVPVPNPSTVTISFSRPVSNIRLIITALSDDEIFTVTTNGGTPVLSSCSGISISGNTFRGASAVPSAYDVGIGGVWYDSVTLTTIQGFVYIGYGYSAASSY</sequence>